<dbReference type="GO" id="GO:0005778">
    <property type="term" value="C:peroxisomal membrane"/>
    <property type="evidence" value="ECO:0007669"/>
    <property type="project" value="TreeGrafter"/>
</dbReference>
<dbReference type="CTD" id="20321953"/>
<evidence type="ECO:0000313" key="6">
    <source>
        <dbReference type="EMBL" id="KER24576.1"/>
    </source>
</evidence>
<feature type="region of interest" description="Disordered" evidence="3">
    <location>
        <begin position="1185"/>
        <end position="1255"/>
    </location>
</feature>
<feature type="compositionally biased region" description="Polar residues" evidence="3">
    <location>
        <begin position="1244"/>
        <end position="1255"/>
    </location>
</feature>
<dbReference type="PANTHER" id="PTHR36754">
    <property type="entry name" value="E3 UBIQUITIN-PROTEIN LIGASE TRIM37"/>
    <property type="match status" value="1"/>
</dbReference>
<feature type="compositionally biased region" description="Basic and acidic residues" evidence="3">
    <location>
        <begin position="768"/>
        <end position="778"/>
    </location>
</feature>
<feature type="compositionally biased region" description="Basic and acidic residues" evidence="3">
    <location>
        <begin position="1376"/>
        <end position="1385"/>
    </location>
</feature>
<feature type="compositionally biased region" description="Polar residues" evidence="3">
    <location>
        <begin position="1386"/>
        <end position="1397"/>
    </location>
</feature>
<evidence type="ECO:0000259" key="4">
    <source>
        <dbReference type="PROSITE" id="PS50119"/>
    </source>
</evidence>
<dbReference type="Gene3D" id="2.60.210.10">
    <property type="entry name" value="Apoptosis, Tumor Necrosis Factor Receptor Associated Protein 2, Chain A"/>
    <property type="match status" value="1"/>
</dbReference>
<dbReference type="GO" id="GO:0008270">
    <property type="term" value="F:zinc ion binding"/>
    <property type="evidence" value="ECO:0007669"/>
    <property type="project" value="UniProtKB-KW"/>
</dbReference>
<dbReference type="Pfam" id="PF00643">
    <property type="entry name" value="zf-B_box"/>
    <property type="match status" value="1"/>
</dbReference>
<dbReference type="GO" id="GO:0006513">
    <property type="term" value="P:protein monoubiquitination"/>
    <property type="evidence" value="ECO:0007669"/>
    <property type="project" value="TreeGrafter"/>
</dbReference>
<sequence>MEKLHDARLCPHCSKLCCYTCIRKWITETRSQCPHCRASLHIYELINCRWVDEVTQQLESLQQSQSASCRSNNGQIENGDPSTSSDKCGAHGERLSVFCSTCNNVICHQCALFDGKHEQHSFRPLDEVYDERVLQIETEMNLAMERHLDLISLSQEVEKNVETVKQAREERVRELRSAIELMITRLDSQLKSKLVTLMDQRNQLSQEIETLGTLLTSIKVKIGTKSHAEVVAHSSEYLSAISEIHRRSLTAFVSAPVPADFVSEIVPPYESSTFTLHNYSILRQRADPVFSQPLHIGRLSWRIKVYPDGNGVGRGNYLSVFIELTTTPIEPSKYEYRIEMVHQASRDPGRSVVREFTSHFEGGECWGYNRFFRLDLLASEGYLDVETDTLVINFQVRAPTYFQKCRDQQWHIAYLEATRGQCFSQLAELKERLELQMTQQATQPSTSEDAAVRDKSVPHDFASSSVITGQNVAVTASAGDDESRIISDTAISKYPIPENAPNQAGEGNFTSRSADEVPLGRASELTGPHLPGWCSMLNFPLNGSEQGTESDAIASSRTTHEDDRSAGFVNSPLEPSSADVVEEESDSEQGTDPNFQISEVTAQPTSFSYPPQPTVEPLLGLLVSSNTQNLTRSILSSVDLSPFTASYDSEDQGIIGLLPSQEAADRNHMYETLGDGAEHRDSEEERSNLEEPVTQSEHSGDAALPGLVEQPVEFSEGDDDGYDANQQTGGSAMHSHHSMEQHTDEDDYQSSQHQADDTDEYESLSAEDSPRTRSEPNLRKPLNQTAASTSATTAVAFQLALNTSSSFEKPFDFDCENESSVDEATDDHFVASSQLNSVHCPHASLNPETVYQAADDGQDCSGNFSLIEDMLCLPAPRNTTPSRHQPHHCNGNQKRDAFRRRSDRNSSRLFRFRFTPKPRGSGVAAGVRSNLRFFNNGPANRSRHFDGSRTAISESVFTSINSSDEQECHPDKSNWHWNRAIPTSQAVNEQGNLNYGSDHVTPAPSSNSAFRSLVHTTRFPGLSAQTGITDQNNDFLLVQGACAGIHQTDDLLTGEDCNAVPVSLANRLFFRRLKRLSKETRLLKQSIQNLENDVDNETGTGDRDVSEHAEVVHSRRPTSANVSTYSNPIADEHIRSKPRSAILSSRTMAKAKATTTSPQMAVSSNLLGSNACECRFSDTPRILLSNRSTDESRGSAAPGHSRRSSVRSDNESSKGEIQNRGLLEKLSANTPSRSERRLHELSEHNSPPCTTPTSLTKPEDQLISFQCELSVAQSPSSSLFFLVHLMLLFSILSGFSFLCASSNYAPDNQNTSLHDRLSSLAQVVTEEADVSLAMLCHRISRLQTEAEAVARAITSSDPSQCTTIAPLNSDQFSRPTIEDKSEKSGPNRQGDTLNSSSTNSVAVVLTNCESQSNGASPLRYIYSTGNRTVRLRLFCYIDLIYKISEYPFSPRQTIYFLSIILVCFYP</sequence>
<keyword evidence="7" id="KW-1185">Reference proteome</keyword>
<evidence type="ECO:0000313" key="7">
    <source>
        <dbReference type="Proteomes" id="UP000054324"/>
    </source>
</evidence>
<dbReference type="SMART" id="SM00061">
    <property type="entry name" value="MATH"/>
    <property type="match status" value="1"/>
</dbReference>
<evidence type="ECO:0000256" key="1">
    <source>
        <dbReference type="ARBA" id="ARBA00022723"/>
    </source>
</evidence>
<dbReference type="InterPro" id="IPR053003">
    <property type="entry name" value="TRIM_RBCC_E3_ubiq-ligases"/>
</dbReference>
<accession>A0A074ZBA2</accession>
<feature type="region of interest" description="Disordered" evidence="3">
    <location>
        <begin position="1093"/>
        <end position="1125"/>
    </location>
</feature>
<dbReference type="GeneID" id="20321953"/>
<dbReference type="OrthoDB" id="192247at2759"/>
<dbReference type="GO" id="GO:0031625">
    <property type="term" value="F:ubiquitin protein ligase binding"/>
    <property type="evidence" value="ECO:0007669"/>
    <property type="project" value="TreeGrafter"/>
</dbReference>
<dbReference type="CDD" id="cd16619">
    <property type="entry name" value="mRING-HC-C4C4_TRIM37_C-VIII"/>
    <property type="match status" value="1"/>
</dbReference>
<dbReference type="SUPFAM" id="SSF57850">
    <property type="entry name" value="RING/U-box"/>
    <property type="match status" value="1"/>
</dbReference>
<gene>
    <name evidence="6" type="ORF">T265_07774</name>
</gene>
<dbReference type="RefSeq" id="XP_009171650.1">
    <property type="nucleotide sequence ID" value="XM_009173386.1"/>
</dbReference>
<dbReference type="STRING" id="6198.A0A074ZBA2"/>
<feature type="region of interest" description="Disordered" evidence="3">
    <location>
        <begin position="1360"/>
        <end position="1397"/>
    </location>
</feature>
<dbReference type="PANTHER" id="PTHR36754:SF2">
    <property type="entry name" value="E3 UBIQUITIN-PROTEIN LIGASE TRIM37"/>
    <property type="match status" value="1"/>
</dbReference>
<keyword evidence="2" id="KW-0862">Zinc</keyword>
<dbReference type="InterPro" id="IPR000315">
    <property type="entry name" value="Znf_B-box"/>
</dbReference>
<feature type="compositionally biased region" description="Basic and acidic residues" evidence="3">
    <location>
        <begin position="1100"/>
        <end position="1113"/>
    </location>
</feature>
<feature type="compositionally biased region" description="Basic and acidic residues" evidence="3">
    <location>
        <begin position="893"/>
        <end position="902"/>
    </location>
</feature>
<name>A0A074ZBA2_OPIVI</name>
<dbReference type="PROSITE" id="PS50119">
    <property type="entry name" value="ZF_BBOX"/>
    <property type="match status" value="1"/>
</dbReference>
<dbReference type="GO" id="GO:0051865">
    <property type="term" value="P:protein autoubiquitination"/>
    <property type="evidence" value="ECO:0007669"/>
    <property type="project" value="TreeGrafter"/>
</dbReference>
<dbReference type="InterPro" id="IPR002083">
    <property type="entry name" value="MATH/TRAF_dom"/>
</dbReference>
<feature type="compositionally biased region" description="Basic and acidic residues" evidence="3">
    <location>
        <begin position="1233"/>
        <end position="1243"/>
    </location>
</feature>
<dbReference type="KEGG" id="ovi:T265_07774"/>
<keyword evidence="1" id="KW-0479">Metal-binding</keyword>
<dbReference type="InterPro" id="IPR008974">
    <property type="entry name" value="TRAF-like"/>
</dbReference>
<evidence type="ECO:0000256" key="3">
    <source>
        <dbReference type="SAM" id="MobiDB-lite"/>
    </source>
</evidence>
<evidence type="ECO:0000259" key="5">
    <source>
        <dbReference type="PROSITE" id="PS50144"/>
    </source>
</evidence>
<dbReference type="EMBL" id="KL596804">
    <property type="protein sequence ID" value="KER24576.1"/>
    <property type="molecule type" value="Genomic_DNA"/>
</dbReference>
<dbReference type="InterPro" id="IPR037299">
    <property type="entry name" value="TRIM37_MATH"/>
</dbReference>
<evidence type="ECO:0008006" key="8">
    <source>
        <dbReference type="Google" id="ProtNLM"/>
    </source>
</evidence>
<feature type="region of interest" description="Disordered" evidence="3">
    <location>
        <begin position="877"/>
        <end position="902"/>
    </location>
</feature>
<feature type="compositionally biased region" description="Acidic residues" evidence="3">
    <location>
        <begin position="580"/>
        <end position="589"/>
    </location>
</feature>
<evidence type="ECO:0000256" key="2">
    <source>
        <dbReference type="PROSITE-ProRule" id="PRU00024"/>
    </source>
</evidence>
<feature type="region of interest" description="Disordered" evidence="3">
    <location>
        <begin position="494"/>
        <end position="523"/>
    </location>
</feature>
<dbReference type="SUPFAM" id="SSF49599">
    <property type="entry name" value="TRAF domain-like"/>
    <property type="match status" value="1"/>
</dbReference>
<dbReference type="SUPFAM" id="SSF57845">
    <property type="entry name" value="B-box zinc-binding domain"/>
    <property type="match status" value="1"/>
</dbReference>
<feature type="region of interest" description="Disordered" evidence="3">
    <location>
        <begin position="544"/>
        <end position="594"/>
    </location>
</feature>
<feature type="region of interest" description="Disordered" evidence="3">
    <location>
        <begin position="676"/>
        <end position="788"/>
    </location>
</feature>
<feature type="compositionally biased region" description="Polar residues" evidence="3">
    <location>
        <begin position="1360"/>
        <end position="1374"/>
    </location>
</feature>
<reference evidence="6 7" key="1">
    <citation type="submission" date="2013-11" db="EMBL/GenBank/DDBJ databases">
        <title>Opisthorchis viverrini - life in the bile duct.</title>
        <authorList>
            <person name="Young N.D."/>
            <person name="Nagarajan N."/>
            <person name="Lin S.J."/>
            <person name="Korhonen P.K."/>
            <person name="Jex A.R."/>
            <person name="Hall R.S."/>
            <person name="Safavi-Hemami H."/>
            <person name="Kaewkong W."/>
            <person name="Bertrand D."/>
            <person name="Gao S."/>
            <person name="Seet Q."/>
            <person name="Wongkham S."/>
            <person name="Teh B.T."/>
            <person name="Wongkham C."/>
            <person name="Intapan P.M."/>
            <person name="Maleewong W."/>
            <person name="Yang X."/>
            <person name="Hu M."/>
            <person name="Wang Z."/>
            <person name="Hofmann A."/>
            <person name="Sternberg P.W."/>
            <person name="Tan P."/>
            <person name="Wang J."/>
            <person name="Gasser R.B."/>
        </authorList>
    </citation>
    <scope>NUCLEOTIDE SEQUENCE [LARGE SCALE GENOMIC DNA]</scope>
</reference>
<dbReference type="PROSITE" id="PS50144">
    <property type="entry name" value="MATH"/>
    <property type="match status" value="1"/>
</dbReference>
<dbReference type="GO" id="GO:0070842">
    <property type="term" value="P:aggresome assembly"/>
    <property type="evidence" value="ECO:0007669"/>
    <property type="project" value="TreeGrafter"/>
</dbReference>
<feature type="domain" description="B box-type" evidence="4">
    <location>
        <begin position="83"/>
        <end position="125"/>
    </location>
</feature>
<dbReference type="Gene3D" id="3.30.160.60">
    <property type="entry name" value="Classic Zinc Finger"/>
    <property type="match status" value="1"/>
</dbReference>
<dbReference type="GO" id="GO:0016235">
    <property type="term" value="C:aggresome"/>
    <property type="evidence" value="ECO:0007669"/>
    <property type="project" value="TreeGrafter"/>
</dbReference>
<dbReference type="GO" id="GO:0061630">
    <property type="term" value="F:ubiquitin protein ligase activity"/>
    <property type="evidence" value="ECO:0007669"/>
    <property type="project" value="TreeGrafter"/>
</dbReference>
<dbReference type="InterPro" id="IPR013083">
    <property type="entry name" value="Znf_RING/FYVE/PHD"/>
</dbReference>
<dbReference type="Pfam" id="PF22486">
    <property type="entry name" value="MATH_2"/>
    <property type="match status" value="1"/>
</dbReference>
<feature type="domain" description="MATH" evidence="5">
    <location>
        <begin position="269"/>
        <end position="396"/>
    </location>
</feature>
<organism evidence="6 7">
    <name type="scientific">Opisthorchis viverrini</name>
    <name type="common">Southeast Asian liver fluke</name>
    <dbReference type="NCBI Taxonomy" id="6198"/>
    <lineage>
        <taxon>Eukaryota</taxon>
        <taxon>Metazoa</taxon>
        <taxon>Spiralia</taxon>
        <taxon>Lophotrochozoa</taxon>
        <taxon>Platyhelminthes</taxon>
        <taxon>Trematoda</taxon>
        <taxon>Digenea</taxon>
        <taxon>Opisthorchiida</taxon>
        <taxon>Opisthorchiata</taxon>
        <taxon>Opisthorchiidae</taxon>
        <taxon>Opisthorchis</taxon>
    </lineage>
</organism>
<proteinExistence type="predicted"/>
<protein>
    <recommendedName>
        <fullName evidence="8">B-box zinc finger</fullName>
    </recommendedName>
</protein>
<dbReference type="CDD" id="cd19779">
    <property type="entry name" value="Bbox2_TRIM37_C-VIII"/>
    <property type="match status" value="1"/>
</dbReference>
<feature type="compositionally biased region" description="Basic and acidic residues" evidence="3">
    <location>
        <begin position="676"/>
        <end position="689"/>
    </location>
</feature>
<dbReference type="SMART" id="SM00336">
    <property type="entry name" value="BBOX"/>
    <property type="match status" value="1"/>
</dbReference>
<dbReference type="GO" id="GO:0005164">
    <property type="term" value="F:tumor necrosis factor receptor binding"/>
    <property type="evidence" value="ECO:0007669"/>
    <property type="project" value="TreeGrafter"/>
</dbReference>
<dbReference type="Gene3D" id="3.30.40.10">
    <property type="entry name" value="Zinc/RING finger domain, C3HC4 (zinc finger)"/>
    <property type="match status" value="1"/>
</dbReference>
<feature type="compositionally biased region" description="Polar residues" evidence="3">
    <location>
        <begin position="544"/>
        <end position="557"/>
    </location>
</feature>
<dbReference type="Proteomes" id="UP000054324">
    <property type="component" value="Unassembled WGS sequence"/>
</dbReference>
<dbReference type="CDD" id="cd03773">
    <property type="entry name" value="MATH_TRIM37"/>
    <property type="match status" value="1"/>
</dbReference>
<keyword evidence="2" id="KW-0863">Zinc-finger</keyword>